<dbReference type="InParanoid" id="A0A1Y2ENV6"/>
<reference evidence="2 3" key="1">
    <citation type="submission" date="2016-07" db="EMBL/GenBank/DDBJ databases">
        <title>Pervasive Adenine N6-methylation of Active Genes in Fungi.</title>
        <authorList>
            <consortium name="DOE Joint Genome Institute"/>
            <person name="Mondo S.J."/>
            <person name="Dannebaum R.O."/>
            <person name="Kuo R.C."/>
            <person name="Labutti K."/>
            <person name="Haridas S."/>
            <person name="Kuo A."/>
            <person name="Salamov A."/>
            <person name="Ahrendt S.R."/>
            <person name="Lipzen A."/>
            <person name="Sullivan W."/>
            <person name="Andreopoulos W.B."/>
            <person name="Clum A."/>
            <person name="Lindquist E."/>
            <person name="Daum C."/>
            <person name="Ramamoorthy G.K."/>
            <person name="Gryganskyi A."/>
            <person name="Culley D."/>
            <person name="Magnuson J.K."/>
            <person name="James T.Y."/>
            <person name="O'Malley M.A."/>
            <person name="Stajich J.E."/>
            <person name="Spatafora J.W."/>
            <person name="Visel A."/>
            <person name="Grigoriev I.V."/>
        </authorList>
    </citation>
    <scope>NUCLEOTIDE SEQUENCE [LARGE SCALE GENOMIC DNA]</scope>
    <source>
        <strain evidence="2 3">62-1032</strain>
    </source>
</reference>
<protein>
    <submittedName>
        <fullName evidence="2">Uncharacterized protein</fullName>
    </submittedName>
</protein>
<dbReference type="AlphaFoldDB" id="A0A1Y2ENV6"/>
<feature type="region of interest" description="Disordered" evidence="1">
    <location>
        <begin position="1"/>
        <end position="26"/>
    </location>
</feature>
<accession>A0A1Y2ENV6</accession>
<gene>
    <name evidence="2" type="ORF">BCR35DRAFT_307223</name>
</gene>
<evidence type="ECO:0000313" key="3">
    <source>
        <dbReference type="Proteomes" id="UP000193467"/>
    </source>
</evidence>
<dbReference type="EMBL" id="MCGR01000047">
    <property type="protein sequence ID" value="ORY73212.1"/>
    <property type="molecule type" value="Genomic_DNA"/>
</dbReference>
<organism evidence="2 3">
    <name type="scientific">Leucosporidium creatinivorum</name>
    <dbReference type="NCBI Taxonomy" id="106004"/>
    <lineage>
        <taxon>Eukaryota</taxon>
        <taxon>Fungi</taxon>
        <taxon>Dikarya</taxon>
        <taxon>Basidiomycota</taxon>
        <taxon>Pucciniomycotina</taxon>
        <taxon>Microbotryomycetes</taxon>
        <taxon>Leucosporidiales</taxon>
        <taxon>Leucosporidium</taxon>
    </lineage>
</organism>
<dbReference type="Proteomes" id="UP000193467">
    <property type="component" value="Unassembled WGS sequence"/>
</dbReference>
<sequence>MERVEEEESRSPLLKVGRAAPNDGDDREALLHWNQHLAHASHHSSTFLLLLSCSLRASKTWENLLLMREGRKPAVQVAAAKEEKDVGD</sequence>
<evidence type="ECO:0000256" key="1">
    <source>
        <dbReference type="SAM" id="MobiDB-lite"/>
    </source>
</evidence>
<keyword evidence="3" id="KW-1185">Reference proteome</keyword>
<comment type="caution">
    <text evidence="2">The sequence shown here is derived from an EMBL/GenBank/DDBJ whole genome shotgun (WGS) entry which is preliminary data.</text>
</comment>
<evidence type="ECO:0000313" key="2">
    <source>
        <dbReference type="EMBL" id="ORY73212.1"/>
    </source>
</evidence>
<name>A0A1Y2ENV6_9BASI</name>
<proteinExistence type="predicted"/>